<dbReference type="RefSeq" id="WP_089526131.1">
    <property type="nucleotide sequence ID" value="NZ_NMUQ01000003.1"/>
</dbReference>
<dbReference type="Pfam" id="PF00480">
    <property type="entry name" value="ROK"/>
    <property type="match status" value="1"/>
</dbReference>
<dbReference type="CDD" id="cd24068">
    <property type="entry name" value="ASKHA_NBD_ROK_FnNanK-like"/>
    <property type="match status" value="1"/>
</dbReference>
<dbReference type="PANTHER" id="PTHR18964">
    <property type="entry name" value="ROK (REPRESSOR, ORF, KINASE) FAMILY"/>
    <property type="match status" value="1"/>
</dbReference>
<dbReference type="Gene3D" id="3.30.420.40">
    <property type="match status" value="2"/>
</dbReference>
<dbReference type="Proteomes" id="UP000215145">
    <property type="component" value="Unassembled WGS sequence"/>
</dbReference>
<evidence type="ECO:0000256" key="1">
    <source>
        <dbReference type="ARBA" id="ARBA00006479"/>
    </source>
</evidence>
<dbReference type="InterPro" id="IPR000600">
    <property type="entry name" value="ROK"/>
</dbReference>
<dbReference type="PANTHER" id="PTHR18964:SF149">
    <property type="entry name" value="BIFUNCTIONAL UDP-N-ACETYLGLUCOSAMINE 2-EPIMERASE_N-ACETYLMANNOSAMINE KINASE"/>
    <property type="match status" value="1"/>
</dbReference>
<sequence>MQAVGPTIGVDIGGTGIKGIVLDEEGYIWAKATVPTEASRGREAVLASVEELVSDLLECCPSAGAIGLASAGRINADSGEVVYATDNLPGWTGLRLAEWAGLRFGLPSCADNDANAALLGECRLGAGRGLRSAVLLTLGTGVGGANMAEGRILRGAGWSGGEWGHSVLVPGGLPCNCGRRGCAEQYLSGTALMRTASQAMGRAGLSPAELMECVRSGDSQAVQVLREYAGWLALFAANLRVGLDPEAILLGGGAADSLEVWRPLLEEALAAEGAAAFPMMKALLGNNAGCIGAAMMAADLLHRISANQEEETA</sequence>
<dbReference type="InterPro" id="IPR043129">
    <property type="entry name" value="ATPase_NBD"/>
</dbReference>
<name>A0A229NUL8_9BACL</name>
<dbReference type="AlphaFoldDB" id="A0A229NUL8"/>
<evidence type="ECO:0000313" key="3">
    <source>
        <dbReference type="Proteomes" id="UP000215145"/>
    </source>
</evidence>
<protein>
    <submittedName>
        <fullName evidence="2">Transcriptional regulator</fullName>
    </submittedName>
</protein>
<organism evidence="2 3">
    <name type="scientific">Paenibacillus herberti</name>
    <dbReference type="NCBI Taxonomy" id="1619309"/>
    <lineage>
        <taxon>Bacteria</taxon>
        <taxon>Bacillati</taxon>
        <taxon>Bacillota</taxon>
        <taxon>Bacilli</taxon>
        <taxon>Bacillales</taxon>
        <taxon>Paenibacillaceae</taxon>
        <taxon>Paenibacillus</taxon>
    </lineage>
</organism>
<dbReference type="SUPFAM" id="SSF53067">
    <property type="entry name" value="Actin-like ATPase domain"/>
    <property type="match status" value="1"/>
</dbReference>
<dbReference type="EMBL" id="NMUQ01000003">
    <property type="protein sequence ID" value="OXM13425.1"/>
    <property type="molecule type" value="Genomic_DNA"/>
</dbReference>
<accession>A0A229NUL8</accession>
<keyword evidence="3" id="KW-1185">Reference proteome</keyword>
<proteinExistence type="inferred from homology"/>
<comment type="similarity">
    <text evidence="1">Belongs to the ROK (NagC/XylR) family.</text>
</comment>
<evidence type="ECO:0000313" key="2">
    <source>
        <dbReference type="EMBL" id="OXM13425.1"/>
    </source>
</evidence>
<comment type="caution">
    <text evidence="2">The sequence shown here is derived from an EMBL/GenBank/DDBJ whole genome shotgun (WGS) entry which is preliminary data.</text>
</comment>
<gene>
    <name evidence="2" type="ORF">CGZ75_20450</name>
</gene>
<dbReference type="OrthoDB" id="9795247at2"/>
<reference evidence="2 3" key="1">
    <citation type="submission" date="2017-07" db="EMBL/GenBank/DDBJ databases">
        <title>Paenibacillus herberti R33 genome sequencing and assembly.</title>
        <authorList>
            <person name="Su W."/>
        </authorList>
    </citation>
    <scope>NUCLEOTIDE SEQUENCE [LARGE SCALE GENOMIC DNA]</scope>
    <source>
        <strain evidence="2 3">R33</strain>
    </source>
</reference>